<proteinExistence type="predicted"/>
<dbReference type="AlphaFoldDB" id="A0A0A9HES2"/>
<reference evidence="1" key="2">
    <citation type="journal article" date="2015" name="Data Brief">
        <title>Shoot transcriptome of the giant reed, Arundo donax.</title>
        <authorList>
            <person name="Barrero R.A."/>
            <person name="Guerrero F.D."/>
            <person name="Moolhuijzen P."/>
            <person name="Goolsby J.A."/>
            <person name="Tidwell J."/>
            <person name="Bellgard S.E."/>
            <person name="Bellgard M.I."/>
        </authorList>
    </citation>
    <scope>NUCLEOTIDE SEQUENCE</scope>
    <source>
        <tissue evidence="1">Shoot tissue taken approximately 20 cm above the soil surface</tissue>
    </source>
</reference>
<reference evidence="1" key="1">
    <citation type="submission" date="2014-09" db="EMBL/GenBank/DDBJ databases">
        <authorList>
            <person name="Magalhaes I.L.F."/>
            <person name="Oliveira U."/>
            <person name="Santos F.R."/>
            <person name="Vidigal T.H.D.A."/>
            <person name="Brescovit A.D."/>
            <person name="Santos A.J."/>
        </authorList>
    </citation>
    <scope>NUCLEOTIDE SEQUENCE</scope>
    <source>
        <tissue evidence="1">Shoot tissue taken approximately 20 cm above the soil surface</tissue>
    </source>
</reference>
<protein>
    <submittedName>
        <fullName evidence="1">Uncharacterized protein</fullName>
    </submittedName>
</protein>
<accession>A0A0A9HES2</accession>
<sequence length="143" mass="16074">MSSFPACLSVLPRFSYLIGMRVIKRKKLMVGWINLANLIHYIYEKITNMHLEDLNFYMHCCEQCCSYMGGSLWSDESMAFRQGCNHGGRWHKKGLGPGDHNGDGTSKAGNSRLTSILLERTEEHGIHPCHPDKDSICSNRAGG</sequence>
<organism evidence="1">
    <name type="scientific">Arundo donax</name>
    <name type="common">Giant reed</name>
    <name type="synonym">Donax arundinaceus</name>
    <dbReference type="NCBI Taxonomy" id="35708"/>
    <lineage>
        <taxon>Eukaryota</taxon>
        <taxon>Viridiplantae</taxon>
        <taxon>Streptophyta</taxon>
        <taxon>Embryophyta</taxon>
        <taxon>Tracheophyta</taxon>
        <taxon>Spermatophyta</taxon>
        <taxon>Magnoliopsida</taxon>
        <taxon>Liliopsida</taxon>
        <taxon>Poales</taxon>
        <taxon>Poaceae</taxon>
        <taxon>PACMAD clade</taxon>
        <taxon>Arundinoideae</taxon>
        <taxon>Arundineae</taxon>
        <taxon>Arundo</taxon>
    </lineage>
</organism>
<dbReference type="EMBL" id="GBRH01162644">
    <property type="protein sequence ID" value="JAE35252.1"/>
    <property type="molecule type" value="Transcribed_RNA"/>
</dbReference>
<evidence type="ECO:0000313" key="1">
    <source>
        <dbReference type="EMBL" id="JAE35252.1"/>
    </source>
</evidence>
<name>A0A0A9HES2_ARUDO</name>